<dbReference type="InterPro" id="IPR020084">
    <property type="entry name" value="NUDIX_hydrolase_CS"/>
</dbReference>
<comment type="caution">
    <text evidence="7">The sequence shown here is derived from an EMBL/GenBank/DDBJ whole genome shotgun (WGS) entry which is preliminary data.</text>
</comment>
<dbReference type="Gene3D" id="3.40.630.30">
    <property type="match status" value="1"/>
</dbReference>
<dbReference type="Pfam" id="PF00293">
    <property type="entry name" value="NUDIX"/>
    <property type="match status" value="1"/>
</dbReference>
<dbReference type="SUPFAM" id="SSF55811">
    <property type="entry name" value="Nudix"/>
    <property type="match status" value="1"/>
</dbReference>
<proteinExistence type="inferred from homology"/>
<dbReference type="InterPro" id="IPR000086">
    <property type="entry name" value="NUDIX_hydrolase_dom"/>
</dbReference>
<evidence type="ECO:0000256" key="1">
    <source>
        <dbReference type="ARBA" id="ARBA00001946"/>
    </source>
</evidence>
<dbReference type="CDD" id="cd18876">
    <property type="entry name" value="NUDIX_Hydrolase"/>
    <property type="match status" value="1"/>
</dbReference>
<dbReference type="EMBL" id="JBHSQL010000026">
    <property type="protein sequence ID" value="MFC6151817.1"/>
    <property type="molecule type" value="Genomic_DNA"/>
</dbReference>
<dbReference type="RefSeq" id="WP_205603035.1">
    <property type="nucleotide sequence ID" value="NZ_JBHSQL010000026.1"/>
</dbReference>
<gene>
    <name evidence="7" type="ORF">ACFPYK_20600</name>
</gene>
<dbReference type="PRINTS" id="PR00502">
    <property type="entry name" value="NUDIXFAMILY"/>
</dbReference>
<comment type="similarity">
    <text evidence="2 5">Belongs to the Nudix hydrolase family.</text>
</comment>
<evidence type="ECO:0000256" key="5">
    <source>
        <dbReference type="RuleBase" id="RU003476"/>
    </source>
</evidence>
<evidence type="ECO:0000259" key="6">
    <source>
        <dbReference type="PROSITE" id="PS51462"/>
    </source>
</evidence>
<dbReference type="Gene3D" id="3.90.79.10">
    <property type="entry name" value="Nucleoside Triphosphate Pyrophosphohydrolase"/>
    <property type="match status" value="1"/>
</dbReference>
<evidence type="ECO:0000256" key="3">
    <source>
        <dbReference type="ARBA" id="ARBA00022801"/>
    </source>
</evidence>
<evidence type="ECO:0000313" key="7">
    <source>
        <dbReference type="EMBL" id="MFC6151817.1"/>
    </source>
</evidence>
<dbReference type="InterPro" id="IPR015797">
    <property type="entry name" value="NUDIX_hydrolase-like_dom_sf"/>
</dbReference>
<dbReference type="PANTHER" id="PTHR43046:SF12">
    <property type="entry name" value="GDP-MANNOSE MANNOSYL HYDROLASE"/>
    <property type="match status" value="1"/>
</dbReference>
<evidence type="ECO:0000313" key="8">
    <source>
        <dbReference type="Proteomes" id="UP001596097"/>
    </source>
</evidence>
<dbReference type="PROSITE" id="PS00893">
    <property type="entry name" value="NUDIX_BOX"/>
    <property type="match status" value="1"/>
</dbReference>
<evidence type="ECO:0000256" key="4">
    <source>
        <dbReference type="ARBA" id="ARBA00022842"/>
    </source>
</evidence>
<name>A0ABW1QSH5_9ACTN</name>
<evidence type="ECO:0000256" key="2">
    <source>
        <dbReference type="ARBA" id="ARBA00005582"/>
    </source>
</evidence>
<accession>A0ABW1QSH5</accession>
<feature type="domain" description="Nudix hydrolase" evidence="6">
    <location>
        <begin position="141"/>
        <end position="269"/>
    </location>
</feature>
<dbReference type="PROSITE" id="PS51462">
    <property type="entry name" value="NUDIX"/>
    <property type="match status" value="1"/>
</dbReference>
<reference evidence="8" key="1">
    <citation type="journal article" date="2019" name="Int. J. Syst. Evol. Microbiol.">
        <title>The Global Catalogue of Microorganisms (GCM) 10K type strain sequencing project: providing services to taxonomists for standard genome sequencing and annotation.</title>
        <authorList>
            <consortium name="The Broad Institute Genomics Platform"/>
            <consortium name="The Broad Institute Genome Sequencing Center for Infectious Disease"/>
            <person name="Wu L."/>
            <person name="Ma J."/>
        </authorList>
    </citation>
    <scope>NUCLEOTIDE SEQUENCE [LARGE SCALE GENOMIC DNA]</scope>
    <source>
        <strain evidence="8">CGMCC 4.7198</strain>
    </source>
</reference>
<keyword evidence="4" id="KW-0460">Magnesium</keyword>
<organism evidence="7 8">
    <name type="scientific">Mumia xiangluensis</name>
    <dbReference type="NCBI Taxonomy" id="1678900"/>
    <lineage>
        <taxon>Bacteria</taxon>
        <taxon>Bacillati</taxon>
        <taxon>Actinomycetota</taxon>
        <taxon>Actinomycetes</taxon>
        <taxon>Propionibacteriales</taxon>
        <taxon>Nocardioidaceae</taxon>
        <taxon>Mumia</taxon>
    </lineage>
</organism>
<keyword evidence="3 5" id="KW-0378">Hydrolase</keyword>
<dbReference type="PANTHER" id="PTHR43046">
    <property type="entry name" value="GDP-MANNOSE MANNOSYL HYDROLASE"/>
    <property type="match status" value="1"/>
</dbReference>
<comment type="cofactor">
    <cofactor evidence="1">
        <name>Mg(2+)</name>
        <dbReference type="ChEBI" id="CHEBI:18420"/>
    </cofactor>
</comment>
<protein>
    <submittedName>
        <fullName evidence="7">NUDIX domain-containing protein</fullName>
    </submittedName>
</protein>
<keyword evidence="8" id="KW-1185">Reference proteome</keyword>
<sequence>MADLTLRPVGDDTDAGSAYENSTFEVRDGDDVLGAFTVTLDDSLTASVAWDLGRTEEPRRSRAVNLAITYALDELGVTRVQTLLDEDSVADRRAAARAGMRRDGLVRRVGAPDQELLSRLSDDPHPGTREGFVAMLNAALPKKRAIAQALVRDDAGRVLLCELTYKREWDLPGGVVDPAESPADAVVRELREELGVEARVRGLRTVNWLPPWSAWDDAVLFVFDVESWDPQAPLTLQPTEIAAVHWCDRELVRERATAATIELLDSLDDDPAETYREAGQVFRGTV</sequence>
<dbReference type="InterPro" id="IPR020476">
    <property type="entry name" value="Nudix_hydrolase"/>
</dbReference>
<dbReference type="Proteomes" id="UP001596097">
    <property type="component" value="Unassembled WGS sequence"/>
</dbReference>